<sequence length="192" mass="21486">PSDLLQPEGCEREAEQVKAFCAMQKLNAVVASRQIPATGFAFDFGNRLIRLKSPSEQICVALFFGGVRNESAGSLRSCLHVFWPCFWPIFWVLQDAEGENVETPAVKRCKIQGSGHGRKRPNPPESHSIQEVRLLVLPLLSRWIHQSPSKEPRSIPPSTDLQPHQGVLLRELLRLSKGKPGGHLVRCPARRK</sequence>
<protein>
    <submittedName>
        <fullName evidence="1">Uncharacterized protein</fullName>
    </submittedName>
</protein>
<feature type="non-terminal residue" evidence="1">
    <location>
        <position position="1"/>
    </location>
</feature>
<evidence type="ECO:0000313" key="2">
    <source>
        <dbReference type="Proteomes" id="UP001642484"/>
    </source>
</evidence>
<dbReference type="EMBL" id="CAXAMN010008080">
    <property type="protein sequence ID" value="CAK9023883.1"/>
    <property type="molecule type" value="Genomic_DNA"/>
</dbReference>
<proteinExistence type="predicted"/>
<organism evidence="1 2">
    <name type="scientific">Durusdinium trenchii</name>
    <dbReference type="NCBI Taxonomy" id="1381693"/>
    <lineage>
        <taxon>Eukaryota</taxon>
        <taxon>Sar</taxon>
        <taxon>Alveolata</taxon>
        <taxon>Dinophyceae</taxon>
        <taxon>Suessiales</taxon>
        <taxon>Symbiodiniaceae</taxon>
        <taxon>Durusdinium</taxon>
    </lineage>
</organism>
<reference evidence="1 2" key="1">
    <citation type="submission" date="2024-02" db="EMBL/GenBank/DDBJ databases">
        <authorList>
            <person name="Chen Y."/>
            <person name="Shah S."/>
            <person name="Dougan E. K."/>
            <person name="Thang M."/>
            <person name="Chan C."/>
        </authorList>
    </citation>
    <scope>NUCLEOTIDE SEQUENCE [LARGE SCALE GENOMIC DNA]</scope>
</reference>
<gene>
    <name evidence="1" type="ORF">CCMP2556_LOCUS15397</name>
</gene>
<dbReference type="Proteomes" id="UP001642484">
    <property type="component" value="Unassembled WGS sequence"/>
</dbReference>
<keyword evidence="2" id="KW-1185">Reference proteome</keyword>
<evidence type="ECO:0000313" key="1">
    <source>
        <dbReference type="EMBL" id="CAK9023883.1"/>
    </source>
</evidence>
<accession>A0ABP0KCC2</accession>
<name>A0ABP0KCC2_9DINO</name>
<comment type="caution">
    <text evidence="1">The sequence shown here is derived from an EMBL/GenBank/DDBJ whole genome shotgun (WGS) entry which is preliminary data.</text>
</comment>